<evidence type="ECO:0000256" key="1">
    <source>
        <dbReference type="ARBA" id="ARBA00010879"/>
    </source>
</evidence>
<dbReference type="SUPFAM" id="SSF46919">
    <property type="entry name" value="N-terminal Zn binding domain of HIV integrase"/>
    <property type="match status" value="1"/>
</dbReference>
<evidence type="ECO:0000259" key="13">
    <source>
        <dbReference type="PROSITE" id="PS50994"/>
    </source>
</evidence>
<feature type="domain" description="Peptidase A2" evidence="10">
    <location>
        <begin position="10"/>
        <end position="45"/>
    </location>
</feature>
<dbReference type="Gene3D" id="3.30.420.10">
    <property type="entry name" value="Ribonuclease H-like superfamily/Ribonuclease H"/>
    <property type="match status" value="1"/>
</dbReference>
<evidence type="ECO:0000259" key="11">
    <source>
        <dbReference type="PROSITE" id="PS50876"/>
    </source>
</evidence>
<dbReference type="GO" id="GO:0004190">
    <property type="term" value="F:aspartic-type endopeptidase activity"/>
    <property type="evidence" value="ECO:0007669"/>
    <property type="project" value="InterPro"/>
</dbReference>
<gene>
    <name evidence="15" type="primary">LOC108504287</name>
</gene>
<dbReference type="GO" id="GO:0035613">
    <property type="term" value="F:RNA stem-loop binding"/>
    <property type="evidence" value="ECO:0007669"/>
    <property type="project" value="TreeGrafter"/>
</dbReference>
<evidence type="ECO:0000256" key="3">
    <source>
        <dbReference type="ARBA" id="ARBA00022695"/>
    </source>
</evidence>
<evidence type="ECO:0000313" key="15">
    <source>
        <dbReference type="RefSeq" id="XP_017684541.1"/>
    </source>
</evidence>
<evidence type="ECO:0000259" key="12">
    <source>
        <dbReference type="PROSITE" id="PS50878"/>
    </source>
</evidence>
<dbReference type="SUPFAM" id="SSF50630">
    <property type="entry name" value="Acid proteases"/>
    <property type="match status" value="1"/>
</dbReference>
<keyword evidence="5" id="KW-0479">Metal-binding</keyword>
<dbReference type="InterPro" id="IPR043502">
    <property type="entry name" value="DNA/RNA_pol_sf"/>
</dbReference>
<dbReference type="SUPFAM" id="SSF56672">
    <property type="entry name" value="DNA/RNA polymerases"/>
    <property type="match status" value="1"/>
</dbReference>
<keyword evidence="14" id="KW-1185">Reference proteome</keyword>
<accession>A0A6J0IEQ7</accession>
<dbReference type="Gene3D" id="3.10.10.10">
    <property type="entry name" value="HIV Type 1 Reverse Transcriptase, subunit A, domain 1"/>
    <property type="match status" value="1"/>
</dbReference>
<dbReference type="PROSITE" id="PS00141">
    <property type="entry name" value="ASP_PROTEASE"/>
    <property type="match status" value="1"/>
</dbReference>
<dbReference type="PANTHER" id="PTHR41694:SF3">
    <property type="entry name" value="RNA-DIRECTED DNA POLYMERASE-RELATED"/>
    <property type="match status" value="1"/>
</dbReference>
<dbReference type="OrthoDB" id="9395371at2759"/>
<dbReference type="PANTHER" id="PTHR41694">
    <property type="entry name" value="ENDOGENOUS RETROVIRUS GROUP K MEMBER POL PROTEIN"/>
    <property type="match status" value="1"/>
</dbReference>
<dbReference type="PROSITE" id="PS50175">
    <property type="entry name" value="ASP_PROT_RETROV"/>
    <property type="match status" value="1"/>
</dbReference>
<dbReference type="Proteomes" id="UP000504624">
    <property type="component" value="Unplaced"/>
</dbReference>
<evidence type="ECO:0000256" key="5">
    <source>
        <dbReference type="ARBA" id="ARBA00022723"/>
    </source>
</evidence>
<dbReference type="SUPFAM" id="SSF53098">
    <property type="entry name" value="Ribonuclease H-like"/>
    <property type="match status" value="1"/>
</dbReference>
<feature type="domain" description="Integrase catalytic" evidence="13">
    <location>
        <begin position="467"/>
        <end position="590"/>
    </location>
</feature>
<evidence type="ECO:0000256" key="7">
    <source>
        <dbReference type="ARBA" id="ARBA00022801"/>
    </source>
</evidence>
<evidence type="ECO:0000256" key="9">
    <source>
        <dbReference type="PROSITE-ProRule" id="PRU00450"/>
    </source>
</evidence>
<dbReference type="Pfam" id="PF00078">
    <property type="entry name" value="RVT_1"/>
    <property type="match status" value="1"/>
</dbReference>
<dbReference type="AlphaFoldDB" id="A0A6J0IEQ7"/>
<keyword evidence="6" id="KW-0255">Endonuclease</keyword>
<dbReference type="InterPro" id="IPR003308">
    <property type="entry name" value="Integrase_Zn-bd_dom_N"/>
</dbReference>
<evidence type="ECO:0000259" key="10">
    <source>
        <dbReference type="PROSITE" id="PS50175"/>
    </source>
</evidence>
<dbReference type="InterPro" id="IPR001584">
    <property type="entry name" value="Integrase_cat-core"/>
</dbReference>
<keyword evidence="3" id="KW-0548">Nucleotidyltransferase</keyword>
<dbReference type="InterPro" id="IPR000477">
    <property type="entry name" value="RT_dom"/>
</dbReference>
<dbReference type="InterPro" id="IPR021109">
    <property type="entry name" value="Peptidase_aspartic_dom_sf"/>
</dbReference>
<dbReference type="PROSITE" id="PS50994">
    <property type="entry name" value="INTEGRASE"/>
    <property type="match status" value="1"/>
</dbReference>
<dbReference type="RefSeq" id="XP_017684541.1">
    <property type="nucleotide sequence ID" value="XM_017829052.1"/>
</dbReference>
<evidence type="ECO:0000256" key="8">
    <source>
        <dbReference type="ARBA" id="ARBA00022918"/>
    </source>
</evidence>
<evidence type="ECO:0000256" key="4">
    <source>
        <dbReference type="ARBA" id="ARBA00022722"/>
    </source>
</evidence>
<comment type="similarity">
    <text evidence="1">Belongs to the beta type-B retroviral polymerase family. HERV class-II K(HML-2) pol subfamily.</text>
</comment>
<dbReference type="InterPro" id="IPR001969">
    <property type="entry name" value="Aspartic_peptidase_AS"/>
</dbReference>
<protein>
    <submittedName>
        <fullName evidence="15">Endogenous retrovirus group K member 8 Pol protein-like</fullName>
    </submittedName>
</protein>
<dbReference type="PROSITE" id="PS50876">
    <property type="entry name" value="ZF_INTEGRASE"/>
    <property type="match status" value="1"/>
</dbReference>
<dbReference type="InterPro" id="IPR001995">
    <property type="entry name" value="Peptidase_A2_cat"/>
</dbReference>
<dbReference type="Pfam" id="PF02022">
    <property type="entry name" value="Integrase_Zn"/>
    <property type="match status" value="1"/>
</dbReference>
<dbReference type="InterPro" id="IPR017856">
    <property type="entry name" value="Integrase-like_N"/>
</dbReference>
<keyword evidence="8" id="KW-0695">RNA-directed DNA polymerase</keyword>
<dbReference type="GeneID" id="108504287"/>
<reference evidence="15" key="1">
    <citation type="submission" date="2025-08" db="UniProtKB">
        <authorList>
            <consortium name="RefSeq"/>
        </authorList>
    </citation>
    <scope>IDENTIFICATION</scope>
</reference>
<dbReference type="Gene3D" id="2.40.70.10">
    <property type="entry name" value="Acid Proteases"/>
    <property type="match status" value="1"/>
</dbReference>
<dbReference type="Pfam" id="PF00077">
    <property type="entry name" value="RVP"/>
    <property type="match status" value="1"/>
</dbReference>
<dbReference type="GO" id="GO:0004519">
    <property type="term" value="F:endonuclease activity"/>
    <property type="evidence" value="ECO:0007669"/>
    <property type="project" value="UniProtKB-KW"/>
</dbReference>
<dbReference type="Gene3D" id="3.30.70.270">
    <property type="match status" value="2"/>
</dbReference>
<organism evidence="14 15">
    <name type="scientific">Lepidothrix coronata</name>
    <name type="common">blue-crowned manakin</name>
    <dbReference type="NCBI Taxonomy" id="321398"/>
    <lineage>
        <taxon>Eukaryota</taxon>
        <taxon>Metazoa</taxon>
        <taxon>Chordata</taxon>
        <taxon>Craniata</taxon>
        <taxon>Vertebrata</taxon>
        <taxon>Euteleostomi</taxon>
        <taxon>Archelosauria</taxon>
        <taxon>Archosauria</taxon>
        <taxon>Dinosauria</taxon>
        <taxon>Saurischia</taxon>
        <taxon>Theropoda</taxon>
        <taxon>Coelurosauria</taxon>
        <taxon>Aves</taxon>
        <taxon>Neognathae</taxon>
        <taxon>Neoaves</taxon>
        <taxon>Telluraves</taxon>
        <taxon>Australaves</taxon>
        <taxon>Passeriformes</taxon>
        <taxon>Pipridae</taxon>
        <taxon>Lepidothrix</taxon>
    </lineage>
</organism>
<name>A0A6J0IEQ7_9PASS</name>
<dbReference type="InterPro" id="IPR036397">
    <property type="entry name" value="RNaseH_sf"/>
</dbReference>
<proteinExistence type="inferred from homology"/>
<dbReference type="GO" id="GO:0003964">
    <property type="term" value="F:RNA-directed DNA polymerase activity"/>
    <property type="evidence" value="ECO:0007669"/>
    <property type="project" value="UniProtKB-KW"/>
</dbReference>
<dbReference type="Pfam" id="PF06817">
    <property type="entry name" value="RVT_thumb"/>
    <property type="match status" value="1"/>
</dbReference>
<dbReference type="GO" id="GO:0015074">
    <property type="term" value="P:DNA integration"/>
    <property type="evidence" value="ECO:0007669"/>
    <property type="project" value="InterPro"/>
</dbReference>
<dbReference type="InterPro" id="IPR012337">
    <property type="entry name" value="RNaseH-like_sf"/>
</dbReference>
<dbReference type="InterPro" id="IPR010661">
    <property type="entry name" value="RVT_thumb"/>
</dbReference>
<dbReference type="GO" id="GO:0006508">
    <property type="term" value="P:proteolysis"/>
    <property type="evidence" value="ECO:0007669"/>
    <property type="project" value="InterPro"/>
</dbReference>
<keyword evidence="9" id="KW-0863">Zinc-finger</keyword>
<keyword evidence="9" id="KW-0862">Zinc</keyword>
<dbReference type="Pfam" id="PF00665">
    <property type="entry name" value="rve"/>
    <property type="match status" value="1"/>
</dbReference>
<dbReference type="PROSITE" id="PS50878">
    <property type="entry name" value="RT_POL"/>
    <property type="match status" value="1"/>
</dbReference>
<dbReference type="GO" id="GO:0008270">
    <property type="term" value="F:zinc ion binding"/>
    <property type="evidence" value="ECO:0007669"/>
    <property type="project" value="UniProtKB-KW"/>
</dbReference>
<feature type="domain" description="Reverse transcriptase" evidence="12">
    <location>
        <begin position="92"/>
        <end position="280"/>
    </location>
</feature>
<dbReference type="InterPro" id="IPR018061">
    <property type="entry name" value="Retropepsins"/>
</dbReference>
<sequence length="618" mass="69259">MTCQVNGHRFTGLLDSGADVSIIKDSEWPLDWPTVCPAATIHGPGFSIGAIGQPSQALIKLVWKSDQLVWVDQWPMKKEWLEHLKRLVKEQLEAGDIVPTNSPWNTPVFCIPKKTGKWRMLQDLRAVHAVIESMGALQPGLPSPTMLPANWSLIIIDLKDCFLTIFLYPKDAPRFAFSIPALNNSPPMQRYHWVVLPQGMKNSPTICQTVVANAIHPIRKHFPSAIIYQYMDDILISMATEHGLQIVVTSLTDAVQEARLQVASEKIQRSQTWSYLGWRITQKEISPQPLQLKVKDTLTLHELQKLLGAINWLRPILGLIREELLPLFVLLKRDSDLMSDRSLTAEAKQALDIWAKAIENRQGRRRDPELQICLALVPSRKFDFYIMHIRSHTDMPGPIAAGNREADKAAMFNIVPRTLEQAKLSHSFFHQNARSLKRQFKITINQARDIILTCPDCQKITPMPSQEGVNPRGLMANEIWETDVTYIPKFGTLKYVHVTVDTHSQYITATAHTGEKAKDVIRHWLSCFATLGTPKQIKTDNGPAYVSEKAVGHLREGQSSVSDSPAQGCDQQGLGDPLCLRAWAHSSNGASLWAAASLVVSAGWDSSWHSWALFVASS</sequence>
<evidence type="ECO:0000313" key="14">
    <source>
        <dbReference type="Proteomes" id="UP000504624"/>
    </source>
</evidence>
<feature type="domain" description="Integrase-type" evidence="11">
    <location>
        <begin position="417"/>
        <end position="458"/>
    </location>
</feature>
<keyword evidence="7" id="KW-0378">Hydrolase</keyword>
<evidence type="ECO:0000256" key="6">
    <source>
        <dbReference type="ARBA" id="ARBA00022759"/>
    </source>
</evidence>
<dbReference type="Gene3D" id="1.10.10.200">
    <property type="match status" value="1"/>
</dbReference>
<keyword evidence="4" id="KW-0540">Nuclease</keyword>
<dbReference type="InterPro" id="IPR043128">
    <property type="entry name" value="Rev_trsase/Diguanyl_cyclase"/>
</dbReference>
<evidence type="ECO:0000256" key="2">
    <source>
        <dbReference type="ARBA" id="ARBA00022679"/>
    </source>
</evidence>
<keyword evidence="2" id="KW-0808">Transferase</keyword>